<proteinExistence type="predicted"/>
<sequence>MRQARPMSAQRPTPLRYRPHHFLCSLGYEGKGYSDGFTANMTAIVMGRLRARYGEGVIIEVVDRTDDICAPCPMRREDLCTDQPKIAALDARHAAALGLEVGEKLTWGEALKRIRRRVHPDRLDEICAGCQWLELDVCKAAVARLQEEASRP</sequence>
<name>A0A1Y5SJE6_9RHOB</name>
<dbReference type="InterPro" id="IPR009702">
    <property type="entry name" value="DUF1284"/>
</dbReference>
<dbReference type="Proteomes" id="UP000193409">
    <property type="component" value="Unassembled WGS sequence"/>
</dbReference>
<dbReference type="AlphaFoldDB" id="A0A1Y5SJE6"/>
<evidence type="ECO:0008006" key="3">
    <source>
        <dbReference type="Google" id="ProtNLM"/>
    </source>
</evidence>
<dbReference type="EMBL" id="FWFQ01000013">
    <property type="protein sequence ID" value="SLN42207.1"/>
    <property type="molecule type" value="Genomic_DNA"/>
</dbReference>
<dbReference type="Pfam" id="PF06935">
    <property type="entry name" value="DUF1284"/>
    <property type="match status" value="1"/>
</dbReference>
<evidence type="ECO:0000313" key="1">
    <source>
        <dbReference type="EMBL" id="SLN42207.1"/>
    </source>
</evidence>
<keyword evidence="2" id="KW-1185">Reference proteome</keyword>
<gene>
    <name evidence="1" type="ORF">PSA7680_02103</name>
</gene>
<reference evidence="1 2" key="1">
    <citation type="submission" date="2017-03" db="EMBL/GenBank/DDBJ databases">
        <authorList>
            <person name="Afonso C.L."/>
            <person name="Miller P.J."/>
            <person name="Scott M.A."/>
            <person name="Spackman E."/>
            <person name="Goraichik I."/>
            <person name="Dimitrov K.M."/>
            <person name="Suarez D.L."/>
            <person name="Swayne D.E."/>
        </authorList>
    </citation>
    <scope>NUCLEOTIDE SEQUENCE [LARGE SCALE GENOMIC DNA]</scope>
    <source>
        <strain evidence="1 2">CECT 7680</strain>
    </source>
</reference>
<protein>
    <recommendedName>
        <fullName evidence="3">DUF1284 domain-containing protein</fullName>
    </recommendedName>
</protein>
<accession>A0A1Y5SJE6</accession>
<evidence type="ECO:0000313" key="2">
    <source>
        <dbReference type="Proteomes" id="UP000193409"/>
    </source>
</evidence>
<organism evidence="1 2">
    <name type="scientific">Pseudoruegeria aquimaris</name>
    <dbReference type="NCBI Taxonomy" id="393663"/>
    <lineage>
        <taxon>Bacteria</taxon>
        <taxon>Pseudomonadati</taxon>
        <taxon>Pseudomonadota</taxon>
        <taxon>Alphaproteobacteria</taxon>
        <taxon>Rhodobacterales</taxon>
        <taxon>Roseobacteraceae</taxon>
        <taxon>Pseudoruegeria</taxon>
    </lineage>
</organism>